<keyword evidence="2 5" id="KW-0238">DNA-binding</keyword>
<keyword evidence="1" id="KW-0805">Transcription regulation</keyword>
<dbReference type="Gene3D" id="1.10.260.40">
    <property type="entry name" value="lambda repressor-like DNA-binding domains"/>
    <property type="match status" value="1"/>
</dbReference>
<dbReference type="PANTHER" id="PTHR30146">
    <property type="entry name" value="LACI-RELATED TRANSCRIPTIONAL REPRESSOR"/>
    <property type="match status" value="1"/>
</dbReference>
<reference evidence="6" key="1">
    <citation type="journal article" date="2019" name="Int. J. Syst. Evol. Microbiol.">
        <title>The Global Catalogue of Microorganisms (GCM) 10K type strain sequencing project: providing services to taxonomists for standard genome sequencing and annotation.</title>
        <authorList>
            <consortium name="The Broad Institute Genomics Platform"/>
            <consortium name="The Broad Institute Genome Sequencing Center for Infectious Disease"/>
            <person name="Wu L."/>
            <person name="Ma J."/>
        </authorList>
    </citation>
    <scope>NUCLEOTIDE SEQUENCE [LARGE SCALE GENOMIC DNA]</scope>
    <source>
        <strain evidence="6">JCM 17919</strain>
    </source>
</reference>
<gene>
    <name evidence="5" type="ORF">GCM10023184_30580</name>
</gene>
<feature type="domain" description="HTH lacI-type" evidence="4">
    <location>
        <begin position="5"/>
        <end position="59"/>
    </location>
</feature>
<protein>
    <submittedName>
        <fullName evidence="5">LacI family DNA-binding transcriptional regulator</fullName>
    </submittedName>
</protein>
<dbReference type="Pfam" id="PF00356">
    <property type="entry name" value="LacI"/>
    <property type="match status" value="1"/>
</dbReference>
<evidence type="ECO:0000256" key="3">
    <source>
        <dbReference type="ARBA" id="ARBA00023163"/>
    </source>
</evidence>
<organism evidence="5 6">
    <name type="scientific">Flaviaesturariibacter amylovorans</name>
    <dbReference type="NCBI Taxonomy" id="1084520"/>
    <lineage>
        <taxon>Bacteria</taxon>
        <taxon>Pseudomonadati</taxon>
        <taxon>Bacteroidota</taxon>
        <taxon>Chitinophagia</taxon>
        <taxon>Chitinophagales</taxon>
        <taxon>Chitinophagaceae</taxon>
        <taxon>Flaviaestuariibacter</taxon>
    </lineage>
</organism>
<comment type="caution">
    <text evidence="5">The sequence shown here is derived from an EMBL/GenBank/DDBJ whole genome shotgun (WGS) entry which is preliminary data.</text>
</comment>
<dbReference type="EMBL" id="BAABGY010000008">
    <property type="protein sequence ID" value="GAA4335638.1"/>
    <property type="molecule type" value="Genomic_DNA"/>
</dbReference>
<evidence type="ECO:0000256" key="2">
    <source>
        <dbReference type="ARBA" id="ARBA00023125"/>
    </source>
</evidence>
<dbReference type="InterPro" id="IPR028082">
    <property type="entry name" value="Peripla_BP_I"/>
</dbReference>
<dbReference type="SUPFAM" id="SSF47413">
    <property type="entry name" value="lambda repressor-like DNA-binding domains"/>
    <property type="match status" value="1"/>
</dbReference>
<dbReference type="InterPro" id="IPR000843">
    <property type="entry name" value="HTH_LacI"/>
</dbReference>
<dbReference type="InterPro" id="IPR010982">
    <property type="entry name" value="Lambda_DNA-bd_dom_sf"/>
</dbReference>
<evidence type="ECO:0000313" key="5">
    <source>
        <dbReference type="EMBL" id="GAA4335638.1"/>
    </source>
</evidence>
<dbReference type="Proteomes" id="UP001501725">
    <property type="component" value="Unassembled WGS sequence"/>
</dbReference>
<dbReference type="PANTHER" id="PTHR30146:SF109">
    <property type="entry name" value="HTH-TYPE TRANSCRIPTIONAL REGULATOR GALS"/>
    <property type="match status" value="1"/>
</dbReference>
<dbReference type="CDD" id="cd01392">
    <property type="entry name" value="HTH_LacI"/>
    <property type="match status" value="1"/>
</dbReference>
<dbReference type="Pfam" id="PF13377">
    <property type="entry name" value="Peripla_BP_3"/>
    <property type="match status" value="1"/>
</dbReference>
<evidence type="ECO:0000259" key="4">
    <source>
        <dbReference type="PROSITE" id="PS50932"/>
    </source>
</evidence>
<sequence length="343" mass="37314">MAKKVTIHDIARELQVNAATVSRALNDHPAISARTKEAVRKVARRLHYQPNSIAASLRSGRSRILGVLIPSAEITFFGSVVHGIERVAAAEGYTVLIYQTNESEEGERKGVETFLRSRVDGVLASIAKGTRDLAHLQDLKRRGVPLVLFDRVSAEAGVPSVSINDSAAAFMATEHLLQQGYRRIAYISGPLHVPIWKERLKGHRKALKKYGLPADRALLREGDVSIGSGAACMEALLRLPEPPDAVCCVEDYTALGALQALRRAGIAVPGQVGIIGFANELFGQYIEPALSTIDQQTIRMGEEAARLFFELSAGKFYGSAPRHIVLEPQLIIRQSSVKIHTAS</sequence>
<dbReference type="Gene3D" id="3.40.50.2300">
    <property type="match status" value="2"/>
</dbReference>
<keyword evidence="3" id="KW-0804">Transcription</keyword>
<dbReference type="SMART" id="SM00354">
    <property type="entry name" value="HTH_LACI"/>
    <property type="match status" value="1"/>
</dbReference>
<dbReference type="InterPro" id="IPR046335">
    <property type="entry name" value="LacI/GalR-like_sensor"/>
</dbReference>
<accession>A0ABP8H7Y2</accession>
<evidence type="ECO:0000256" key="1">
    <source>
        <dbReference type="ARBA" id="ARBA00023015"/>
    </source>
</evidence>
<dbReference type="PROSITE" id="PS50932">
    <property type="entry name" value="HTH_LACI_2"/>
    <property type="match status" value="1"/>
</dbReference>
<dbReference type="CDD" id="cd06267">
    <property type="entry name" value="PBP1_LacI_sugar_binding-like"/>
    <property type="match status" value="1"/>
</dbReference>
<evidence type="ECO:0000313" key="6">
    <source>
        <dbReference type="Proteomes" id="UP001501725"/>
    </source>
</evidence>
<dbReference type="GO" id="GO:0003677">
    <property type="term" value="F:DNA binding"/>
    <property type="evidence" value="ECO:0007669"/>
    <property type="project" value="UniProtKB-KW"/>
</dbReference>
<dbReference type="SUPFAM" id="SSF53822">
    <property type="entry name" value="Periplasmic binding protein-like I"/>
    <property type="match status" value="1"/>
</dbReference>
<dbReference type="RefSeq" id="WP_345256622.1">
    <property type="nucleotide sequence ID" value="NZ_BAABGY010000008.1"/>
</dbReference>
<keyword evidence="6" id="KW-1185">Reference proteome</keyword>
<proteinExistence type="predicted"/>
<name>A0ABP8H7Y2_9BACT</name>